<dbReference type="EC" id="2.7.13.3" evidence="2"/>
<feature type="domain" description="Histidine kinase" evidence="7">
    <location>
        <begin position="301"/>
        <end position="519"/>
    </location>
</feature>
<dbReference type="Proteomes" id="UP001157133">
    <property type="component" value="Unassembled WGS sequence"/>
</dbReference>
<dbReference type="SMART" id="SM00448">
    <property type="entry name" value="REC"/>
    <property type="match status" value="1"/>
</dbReference>
<dbReference type="InterPro" id="IPR036890">
    <property type="entry name" value="HATPase_C_sf"/>
</dbReference>
<dbReference type="InterPro" id="IPR003594">
    <property type="entry name" value="HATPase_dom"/>
</dbReference>
<dbReference type="InterPro" id="IPR001789">
    <property type="entry name" value="Sig_transdc_resp-reg_receiver"/>
</dbReference>
<feature type="modified residue" description="4-aspartylphosphate" evidence="5">
    <location>
        <position position="716"/>
    </location>
</feature>
<evidence type="ECO:0000259" key="7">
    <source>
        <dbReference type="PROSITE" id="PS50109"/>
    </source>
</evidence>
<dbReference type="InterPro" id="IPR036097">
    <property type="entry name" value="HisK_dim/P_sf"/>
</dbReference>
<dbReference type="PRINTS" id="PR00344">
    <property type="entry name" value="BCTRLSENSOR"/>
</dbReference>
<evidence type="ECO:0000256" key="4">
    <source>
        <dbReference type="ARBA" id="ARBA00023012"/>
    </source>
</evidence>
<name>A0ABQ6GXI6_9GAMM</name>
<gene>
    <name evidence="9" type="ORF">theurythT_00920</name>
</gene>
<dbReference type="PROSITE" id="PS50109">
    <property type="entry name" value="HIS_KIN"/>
    <property type="match status" value="1"/>
</dbReference>
<evidence type="ECO:0000256" key="2">
    <source>
        <dbReference type="ARBA" id="ARBA00012438"/>
    </source>
</evidence>
<dbReference type="CDD" id="cd00082">
    <property type="entry name" value="HisKA"/>
    <property type="match status" value="1"/>
</dbReference>
<keyword evidence="10" id="KW-1185">Reference proteome</keyword>
<evidence type="ECO:0000256" key="1">
    <source>
        <dbReference type="ARBA" id="ARBA00000085"/>
    </source>
</evidence>
<evidence type="ECO:0000256" key="3">
    <source>
        <dbReference type="ARBA" id="ARBA00022553"/>
    </source>
</evidence>
<dbReference type="Gene3D" id="3.40.50.2300">
    <property type="match status" value="1"/>
</dbReference>
<proteinExistence type="predicted"/>
<keyword evidence="4" id="KW-0902">Two-component regulatory system</keyword>
<dbReference type="Gene3D" id="1.10.287.130">
    <property type="match status" value="1"/>
</dbReference>
<evidence type="ECO:0000313" key="10">
    <source>
        <dbReference type="Proteomes" id="UP001157133"/>
    </source>
</evidence>
<dbReference type="EMBL" id="BSSU01000001">
    <property type="protein sequence ID" value="GLX80640.1"/>
    <property type="molecule type" value="Genomic_DNA"/>
</dbReference>
<dbReference type="SMART" id="SM00387">
    <property type="entry name" value="HATPase_c"/>
    <property type="match status" value="1"/>
</dbReference>
<sequence length="794" mass="90143">MGTVIYAFSHYSSSVTSLENLKNKQYAADYLVEQLKENRFLLATYARRFVSQNDGYALQQYVQLLDESRGDKARSLETLVPYFPQSSQHKARKYVGHYISDFELLKRQEFTQHELSLLAEVIVLSENIIRTEQNAIKQKKQGSQAQQEAQSTLISQHYLDSLTAFNSFLDGYQSFFENRINQHYRKIKSDINELFLIVITMLSINILAMVFITVVFRSRLAKPLEKLNIETKKYLQDVEYFTELKTQPTVYEIEQLTHSINEIFQEISVHIELLEDETIQREKLQIKAEQSNLAKSQFIANTHHEVRTPLNAIIGFNNLLQSTRLEKVQQQYVQNAQDAAKVLLSLFDDISDLSNIDGGHLSLNIQPCNIENVAQYLNALMAEQCQSKYLSLLIKIDDDCPVYFSTDEVRLKQILTNLANNAIKYTHQGSIILSIHADHSTQKIRFDIQDTGIGIAQDQIEKILHPFEQADSSSKRQYGGIGLGLTITQKLCQLLSGKLTINAKLNHGSTFSVHLPMKMQSSKTLQDFAIKDVKDISILGSASDMAAQLCHVLKLIKAPRYSIYHSFEELYSATTINASILFIEQVFVNRLTKSQFEKLGEHFLQVCIIHQQFQPLSTVPYTLDNVHSIASPFLPSQVSRVLLLANTPTQQDESPAPWESIDLSGLQVLLVEDAPMNQLVAQKTLENFKVNVDIAENGEVAVKQLKTKSYDLILMDLHMPVMDGFEATVAIKQCNTTDNIPVVGLTADVQEVTRQKCLAIGMEDVITKPFDPVQLAKRLATIKRSHPFKIKQFN</sequence>
<feature type="domain" description="Response regulatory" evidence="8">
    <location>
        <begin position="667"/>
        <end position="783"/>
    </location>
</feature>
<protein>
    <recommendedName>
        <fullName evidence="2">histidine kinase</fullName>
        <ecNumber evidence="2">2.7.13.3</ecNumber>
    </recommendedName>
</protein>
<dbReference type="InterPro" id="IPR011006">
    <property type="entry name" value="CheY-like_superfamily"/>
</dbReference>
<keyword evidence="6" id="KW-0812">Transmembrane</keyword>
<evidence type="ECO:0000313" key="9">
    <source>
        <dbReference type="EMBL" id="GLX80640.1"/>
    </source>
</evidence>
<dbReference type="SMART" id="SM00388">
    <property type="entry name" value="HisKA"/>
    <property type="match status" value="1"/>
</dbReference>
<feature type="transmembrane region" description="Helical" evidence="6">
    <location>
        <begin position="194"/>
        <end position="216"/>
    </location>
</feature>
<accession>A0ABQ6GXI6</accession>
<dbReference type="SUPFAM" id="SSF47384">
    <property type="entry name" value="Homodimeric domain of signal transducing histidine kinase"/>
    <property type="match status" value="1"/>
</dbReference>
<organism evidence="9 10">
    <name type="scientific">Thalassotalea eurytherma</name>
    <dbReference type="NCBI Taxonomy" id="1144278"/>
    <lineage>
        <taxon>Bacteria</taxon>
        <taxon>Pseudomonadati</taxon>
        <taxon>Pseudomonadota</taxon>
        <taxon>Gammaproteobacteria</taxon>
        <taxon>Alteromonadales</taxon>
        <taxon>Colwelliaceae</taxon>
        <taxon>Thalassotalea</taxon>
    </lineage>
</organism>
<dbReference type="InterPro" id="IPR004358">
    <property type="entry name" value="Sig_transdc_His_kin-like_C"/>
</dbReference>
<keyword evidence="3 5" id="KW-0597">Phosphoprotein</keyword>
<comment type="caution">
    <text evidence="9">The sequence shown here is derived from an EMBL/GenBank/DDBJ whole genome shotgun (WGS) entry which is preliminary data.</text>
</comment>
<dbReference type="PANTHER" id="PTHR45339">
    <property type="entry name" value="HYBRID SIGNAL TRANSDUCTION HISTIDINE KINASE J"/>
    <property type="match status" value="1"/>
</dbReference>
<dbReference type="Pfam" id="PF00072">
    <property type="entry name" value="Response_reg"/>
    <property type="match status" value="1"/>
</dbReference>
<comment type="catalytic activity">
    <reaction evidence="1">
        <text>ATP + protein L-histidine = ADP + protein N-phospho-L-histidine.</text>
        <dbReference type="EC" id="2.7.13.3"/>
    </reaction>
</comment>
<reference evidence="9 10" key="1">
    <citation type="submission" date="2023-03" db="EMBL/GenBank/DDBJ databases">
        <title>Draft genome sequence of Thalassotalea eurytherma JCM 18482T.</title>
        <authorList>
            <person name="Sawabe T."/>
        </authorList>
    </citation>
    <scope>NUCLEOTIDE SEQUENCE [LARGE SCALE GENOMIC DNA]</scope>
    <source>
        <strain evidence="9 10">JCM 18482</strain>
    </source>
</reference>
<dbReference type="PANTHER" id="PTHR45339:SF1">
    <property type="entry name" value="HYBRID SIGNAL TRANSDUCTION HISTIDINE KINASE J"/>
    <property type="match status" value="1"/>
</dbReference>
<dbReference type="SUPFAM" id="SSF55874">
    <property type="entry name" value="ATPase domain of HSP90 chaperone/DNA topoisomerase II/histidine kinase"/>
    <property type="match status" value="1"/>
</dbReference>
<dbReference type="CDD" id="cd17546">
    <property type="entry name" value="REC_hyHK_CKI1_RcsC-like"/>
    <property type="match status" value="1"/>
</dbReference>
<dbReference type="CDD" id="cd16922">
    <property type="entry name" value="HATPase_EvgS-ArcB-TorS-like"/>
    <property type="match status" value="1"/>
</dbReference>
<dbReference type="Pfam" id="PF02518">
    <property type="entry name" value="HATPase_c"/>
    <property type="match status" value="1"/>
</dbReference>
<evidence type="ECO:0000256" key="5">
    <source>
        <dbReference type="PROSITE-ProRule" id="PRU00169"/>
    </source>
</evidence>
<keyword evidence="6" id="KW-1133">Transmembrane helix</keyword>
<dbReference type="PROSITE" id="PS50110">
    <property type="entry name" value="RESPONSE_REGULATORY"/>
    <property type="match status" value="1"/>
</dbReference>
<evidence type="ECO:0000256" key="6">
    <source>
        <dbReference type="SAM" id="Phobius"/>
    </source>
</evidence>
<dbReference type="InterPro" id="IPR003661">
    <property type="entry name" value="HisK_dim/P_dom"/>
</dbReference>
<keyword evidence="6" id="KW-0472">Membrane</keyword>
<evidence type="ECO:0000259" key="8">
    <source>
        <dbReference type="PROSITE" id="PS50110"/>
    </source>
</evidence>
<dbReference type="SUPFAM" id="SSF52172">
    <property type="entry name" value="CheY-like"/>
    <property type="match status" value="1"/>
</dbReference>
<dbReference type="Gene3D" id="3.30.565.10">
    <property type="entry name" value="Histidine kinase-like ATPase, C-terminal domain"/>
    <property type="match status" value="1"/>
</dbReference>
<dbReference type="Pfam" id="PF00512">
    <property type="entry name" value="HisKA"/>
    <property type="match status" value="1"/>
</dbReference>
<dbReference type="InterPro" id="IPR005467">
    <property type="entry name" value="His_kinase_dom"/>
</dbReference>